<keyword evidence="5" id="KW-0029">Amino-acid transport</keyword>
<keyword evidence="3" id="KW-1003">Cell membrane</keyword>
<dbReference type="PANTHER" id="PTHR43495">
    <property type="entry name" value="GABA PERMEASE"/>
    <property type="match status" value="1"/>
</dbReference>
<feature type="domain" description="Amino acid permease/ SLC12A" evidence="9">
    <location>
        <begin position="3"/>
        <end position="154"/>
    </location>
</feature>
<feature type="transmembrane region" description="Helical" evidence="8">
    <location>
        <begin position="131"/>
        <end position="150"/>
    </location>
</feature>
<evidence type="ECO:0000256" key="1">
    <source>
        <dbReference type="ARBA" id="ARBA00004651"/>
    </source>
</evidence>
<keyword evidence="6 8" id="KW-1133">Transmembrane helix</keyword>
<evidence type="ECO:0000256" key="8">
    <source>
        <dbReference type="SAM" id="Phobius"/>
    </source>
</evidence>
<sequence length="166" mass="18425">PINSDIFGAGRMMYGMAQDGQAPKSFSKLTSSGVPWMTVLVMSVALLLGVVLNYLIPKQVFMIIASIATFATVWVWLMILLSQIAMRRTLSPQEVSQLSFPVPWWPVAPALATIFMLFVIGLLGYFEDSRIALYVGLVWVAFLTLAYWLWVRKKGGGSPVTTSPQY</sequence>
<evidence type="ECO:0000313" key="11">
    <source>
        <dbReference type="Proteomes" id="UP000028721"/>
    </source>
</evidence>
<evidence type="ECO:0000256" key="5">
    <source>
        <dbReference type="ARBA" id="ARBA00022970"/>
    </source>
</evidence>
<evidence type="ECO:0000256" key="4">
    <source>
        <dbReference type="ARBA" id="ARBA00022692"/>
    </source>
</evidence>
<proteinExistence type="predicted"/>
<dbReference type="Proteomes" id="UP000028721">
    <property type="component" value="Unassembled WGS sequence"/>
</dbReference>
<dbReference type="PANTHER" id="PTHR43495:SF2">
    <property type="entry name" value="D-SERINE_D-ALANINE_GLYCINE TRANSPORTER"/>
    <property type="match status" value="1"/>
</dbReference>
<gene>
    <name evidence="10" type="ORF">CR62_18145</name>
</gene>
<organism evidence="10 11">
    <name type="scientific">Serratia grimesii</name>
    <dbReference type="NCBI Taxonomy" id="82995"/>
    <lineage>
        <taxon>Bacteria</taxon>
        <taxon>Pseudomonadati</taxon>
        <taxon>Pseudomonadota</taxon>
        <taxon>Gammaproteobacteria</taxon>
        <taxon>Enterobacterales</taxon>
        <taxon>Yersiniaceae</taxon>
        <taxon>Serratia</taxon>
    </lineage>
</organism>
<evidence type="ECO:0000256" key="2">
    <source>
        <dbReference type="ARBA" id="ARBA00022448"/>
    </source>
</evidence>
<evidence type="ECO:0000256" key="7">
    <source>
        <dbReference type="ARBA" id="ARBA00023136"/>
    </source>
</evidence>
<evidence type="ECO:0000313" key="10">
    <source>
        <dbReference type="EMBL" id="KFB86734.1"/>
    </source>
</evidence>
<keyword evidence="4 8" id="KW-0812">Transmembrane</keyword>
<keyword evidence="11" id="KW-1185">Reference proteome</keyword>
<feature type="non-terminal residue" evidence="10">
    <location>
        <position position="1"/>
    </location>
</feature>
<dbReference type="Gene3D" id="1.20.1740.10">
    <property type="entry name" value="Amino acid/polyamine transporter I"/>
    <property type="match status" value="1"/>
</dbReference>
<dbReference type="EMBL" id="JGVP01000046">
    <property type="protein sequence ID" value="KFB86734.1"/>
    <property type="molecule type" value="Genomic_DNA"/>
</dbReference>
<dbReference type="InterPro" id="IPR004841">
    <property type="entry name" value="AA-permease/SLC12A_dom"/>
</dbReference>
<keyword evidence="2" id="KW-0813">Transport</keyword>
<comment type="subcellular location">
    <subcellularLocation>
        <location evidence="1">Cell membrane</location>
        <topology evidence="1">Multi-pass membrane protein</topology>
    </subcellularLocation>
</comment>
<feature type="transmembrane region" description="Helical" evidence="8">
    <location>
        <begin position="104"/>
        <end position="124"/>
    </location>
</feature>
<accession>A0ABR4U3W1</accession>
<evidence type="ECO:0000256" key="6">
    <source>
        <dbReference type="ARBA" id="ARBA00022989"/>
    </source>
</evidence>
<evidence type="ECO:0000256" key="3">
    <source>
        <dbReference type="ARBA" id="ARBA00022475"/>
    </source>
</evidence>
<feature type="transmembrane region" description="Helical" evidence="8">
    <location>
        <begin position="34"/>
        <end position="56"/>
    </location>
</feature>
<dbReference type="Pfam" id="PF00324">
    <property type="entry name" value="AA_permease"/>
    <property type="match status" value="1"/>
</dbReference>
<evidence type="ECO:0000259" key="9">
    <source>
        <dbReference type="Pfam" id="PF00324"/>
    </source>
</evidence>
<feature type="transmembrane region" description="Helical" evidence="8">
    <location>
        <begin position="63"/>
        <end position="84"/>
    </location>
</feature>
<comment type="caution">
    <text evidence="10">The sequence shown here is derived from an EMBL/GenBank/DDBJ whole genome shotgun (WGS) entry which is preliminary data.</text>
</comment>
<name>A0ABR4U3W1_9GAMM</name>
<reference evidence="10 11" key="1">
    <citation type="submission" date="2014-03" db="EMBL/GenBank/DDBJ databases">
        <title>Draft genome sequence of the Serratia grimesii strain a2.</title>
        <authorList>
            <person name="Toymentseva A."/>
            <person name="Kazakov S."/>
            <person name="Giliazeva A."/>
            <person name="Ismagilova R."/>
            <person name="Shah R."/>
            <person name="Sharipova M."/>
            <person name="Khaitlina S."/>
            <person name="Mardanova A."/>
        </authorList>
    </citation>
    <scope>NUCLEOTIDE SEQUENCE [LARGE SCALE GENOMIC DNA]</scope>
    <source>
        <strain evidence="10 11">A2</strain>
    </source>
</reference>
<keyword evidence="7 8" id="KW-0472">Membrane</keyword>
<protein>
    <recommendedName>
        <fullName evidence="9">Amino acid permease/ SLC12A domain-containing protein</fullName>
    </recommendedName>
</protein>